<reference evidence="2 3" key="1">
    <citation type="journal article" date="2013" name="BMC Genomics">
        <title>Reconstruction of the lipid metabolism for the microalga Monoraphidium neglectum from its genome sequence reveals characteristics suitable for biofuel production.</title>
        <authorList>
            <person name="Bogen C."/>
            <person name="Al-Dilaimi A."/>
            <person name="Albersmeier A."/>
            <person name="Wichmann J."/>
            <person name="Grundmann M."/>
            <person name="Rupp O."/>
            <person name="Lauersen K.J."/>
            <person name="Blifernez-Klassen O."/>
            <person name="Kalinowski J."/>
            <person name="Goesmann A."/>
            <person name="Mussgnug J.H."/>
            <person name="Kruse O."/>
        </authorList>
    </citation>
    <scope>NUCLEOTIDE SEQUENCE [LARGE SCALE GENOMIC DNA]</scope>
    <source>
        <strain evidence="2 3">SAG 48.87</strain>
    </source>
</reference>
<dbReference type="InterPro" id="IPR000668">
    <property type="entry name" value="Peptidase_C1A_C"/>
</dbReference>
<dbReference type="SUPFAM" id="SSF54001">
    <property type="entry name" value="Cysteine proteinases"/>
    <property type="match status" value="1"/>
</dbReference>
<gene>
    <name evidence="2" type="ORF">MNEG_6340</name>
</gene>
<organism evidence="2 3">
    <name type="scientific">Monoraphidium neglectum</name>
    <dbReference type="NCBI Taxonomy" id="145388"/>
    <lineage>
        <taxon>Eukaryota</taxon>
        <taxon>Viridiplantae</taxon>
        <taxon>Chlorophyta</taxon>
        <taxon>core chlorophytes</taxon>
        <taxon>Chlorophyceae</taxon>
        <taxon>CS clade</taxon>
        <taxon>Sphaeropleales</taxon>
        <taxon>Selenastraceae</taxon>
        <taxon>Monoraphidium</taxon>
    </lineage>
</organism>
<dbReference type="GeneID" id="25739216"/>
<name>A0A0D2MM66_9CHLO</name>
<protein>
    <recommendedName>
        <fullName evidence="1">Peptidase C1A papain C-terminal domain-containing protein</fullName>
    </recommendedName>
</protein>
<accession>A0A0D2MM66</accession>
<dbReference type="RefSeq" id="XP_013900641.1">
    <property type="nucleotide sequence ID" value="XM_014045187.1"/>
</dbReference>
<dbReference type="GO" id="GO:0006508">
    <property type="term" value="P:proteolysis"/>
    <property type="evidence" value="ECO:0007669"/>
    <property type="project" value="InterPro"/>
</dbReference>
<dbReference type="EMBL" id="KK101239">
    <property type="protein sequence ID" value="KIZ01622.1"/>
    <property type="molecule type" value="Genomic_DNA"/>
</dbReference>
<proteinExistence type="predicted"/>
<evidence type="ECO:0000259" key="1">
    <source>
        <dbReference type="Pfam" id="PF00112"/>
    </source>
</evidence>
<dbReference type="STRING" id="145388.A0A0D2MM66"/>
<feature type="domain" description="Peptidase C1A papain C-terminal" evidence="1">
    <location>
        <begin position="21"/>
        <end position="83"/>
    </location>
</feature>
<keyword evidence="3" id="KW-1185">Reference proteome</keyword>
<sequence>MQNHIRLFGSVVTRLNIFTDFRSFFESNTSGIYTGHGPKAVYKESHAVVLVGYDLDKGYWIVKNSWGVNFAASGFCKVAFGVDGVGYPDDTFGIYFVPDKPPPKPLNRLSPSSRPGCYKYRTLPSFAATRVWLGV</sequence>
<dbReference type="Proteomes" id="UP000054498">
    <property type="component" value="Unassembled WGS sequence"/>
</dbReference>
<dbReference type="Gene3D" id="3.90.70.10">
    <property type="entry name" value="Cysteine proteinases"/>
    <property type="match status" value="1"/>
</dbReference>
<dbReference type="GO" id="GO:0008234">
    <property type="term" value="F:cysteine-type peptidase activity"/>
    <property type="evidence" value="ECO:0007669"/>
    <property type="project" value="InterPro"/>
</dbReference>
<evidence type="ECO:0000313" key="3">
    <source>
        <dbReference type="Proteomes" id="UP000054498"/>
    </source>
</evidence>
<evidence type="ECO:0000313" key="2">
    <source>
        <dbReference type="EMBL" id="KIZ01622.1"/>
    </source>
</evidence>
<dbReference type="InterPro" id="IPR038765">
    <property type="entry name" value="Papain-like_cys_pep_sf"/>
</dbReference>
<dbReference type="Pfam" id="PF00112">
    <property type="entry name" value="Peptidase_C1"/>
    <property type="match status" value="1"/>
</dbReference>
<dbReference type="OrthoDB" id="543142at2759"/>
<dbReference type="AlphaFoldDB" id="A0A0D2MM66"/>
<dbReference type="KEGG" id="mng:MNEG_6340"/>